<evidence type="ECO:0000313" key="2">
    <source>
        <dbReference type="EMBL" id="KAF1925103.1"/>
    </source>
</evidence>
<feature type="domain" description="Gfd2/YDR514C-like C-terminal" evidence="1">
    <location>
        <begin position="16"/>
        <end position="216"/>
    </location>
</feature>
<accession>A0A6A5RC69</accession>
<dbReference type="InterPro" id="IPR048519">
    <property type="entry name" value="Gfd2/YDR514C-like_C"/>
</dbReference>
<evidence type="ECO:0000313" key="3">
    <source>
        <dbReference type="Proteomes" id="UP000800082"/>
    </source>
</evidence>
<proteinExistence type="predicted"/>
<dbReference type="InterPro" id="IPR040151">
    <property type="entry name" value="Gfd2/YDR514C-like"/>
</dbReference>
<organism evidence="2 3">
    <name type="scientific">Didymella exigua CBS 183.55</name>
    <dbReference type="NCBI Taxonomy" id="1150837"/>
    <lineage>
        <taxon>Eukaryota</taxon>
        <taxon>Fungi</taxon>
        <taxon>Dikarya</taxon>
        <taxon>Ascomycota</taxon>
        <taxon>Pezizomycotina</taxon>
        <taxon>Dothideomycetes</taxon>
        <taxon>Pleosporomycetidae</taxon>
        <taxon>Pleosporales</taxon>
        <taxon>Pleosporineae</taxon>
        <taxon>Didymellaceae</taxon>
        <taxon>Didymella</taxon>
    </lineage>
</organism>
<dbReference type="EMBL" id="ML978987">
    <property type="protein sequence ID" value="KAF1925103.1"/>
    <property type="molecule type" value="Genomic_DNA"/>
</dbReference>
<feature type="non-terminal residue" evidence="2">
    <location>
        <position position="318"/>
    </location>
</feature>
<dbReference type="PANTHER" id="PTHR28083">
    <property type="entry name" value="GOOD FOR FULL DBP5 ACTIVITY PROTEIN 2"/>
    <property type="match status" value="1"/>
</dbReference>
<keyword evidence="3" id="KW-1185">Reference proteome</keyword>
<dbReference type="AlphaFoldDB" id="A0A6A5RC69"/>
<dbReference type="InterPro" id="IPR012337">
    <property type="entry name" value="RNaseH-like_sf"/>
</dbReference>
<name>A0A6A5RC69_9PLEO</name>
<evidence type="ECO:0000259" key="1">
    <source>
        <dbReference type="Pfam" id="PF21762"/>
    </source>
</evidence>
<dbReference type="Pfam" id="PF21762">
    <property type="entry name" value="DEDDh_C"/>
    <property type="match status" value="1"/>
</dbReference>
<reference evidence="2" key="1">
    <citation type="journal article" date="2020" name="Stud. Mycol.">
        <title>101 Dothideomycetes genomes: a test case for predicting lifestyles and emergence of pathogens.</title>
        <authorList>
            <person name="Haridas S."/>
            <person name="Albert R."/>
            <person name="Binder M."/>
            <person name="Bloem J."/>
            <person name="Labutti K."/>
            <person name="Salamov A."/>
            <person name="Andreopoulos B."/>
            <person name="Baker S."/>
            <person name="Barry K."/>
            <person name="Bills G."/>
            <person name="Bluhm B."/>
            <person name="Cannon C."/>
            <person name="Castanera R."/>
            <person name="Culley D."/>
            <person name="Daum C."/>
            <person name="Ezra D."/>
            <person name="Gonzalez J."/>
            <person name="Henrissat B."/>
            <person name="Kuo A."/>
            <person name="Liang C."/>
            <person name="Lipzen A."/>
            <person name="Lutzoni F."/>
            <person name="Magnuson J."/>
            <person name="Mondo S."/>
            <person name="Nolan M."/>
            <person name="Ohm R."/>
            <person name="Pangilinan J."/>
            <person name="Park H.-J."/>
            <person name="Ramirez L."/>
            <person name="Alfaro M."/>
            <person name="Sun H."/>
            <person name="Tritt A."/>
            <person name="Yoshinaga Y."/>
            <person name="Zwiers L.-H."/>
            <person name="Turgeon B."/>
            <person name="Goodwin S."/>
            <person name="Spatafora J."/>
            <person name="Crous P."/>
            <person name="Grigoriev I."/>
        </authorList>
    </citation>
    <scope>NUCLEOTIDE SEQUENCE</scope>
    <source>
        <strain evidence="2">CBS 183.55</strain>
    </source>
</reference>
<dbReference type="PANTHER" id="PTHR28083:SF1">
    <property type="entry name" value="GOOD FOR FULL DBP5 ACTIVITY PROTEIN 2"/>
    <property type="match status" value="1"/>
</dbReference>
<sequence>MPDTPAIAAPLVPHMIVICIDTESWTNNTDLMTELGMNVFSRQKGREVSTTTGPGPHGVNVMKALNFYHFRIAEHAHLLTNREGSYGPLGNRFGQTRFITFQELRVVLEHFFNQDIVSDDPKLQGCKRPVVLIGHALRHDLENANKEGLEYNFTKYSTIVANVDTQQLARQTGVWNPPAYMRTNEIGLRVLVEEKLSFRHLDDHTAGNDAARTMMCGIWMCLPAALTQIEHPDMQQVANAVEKHSSLNLAALYGTVELCVRCGGRDHSEEACTVSVQCAACIRFDTGPNRDQNAASHIETYCYHTATFKAWARRYKDA</sequence>
<gene>
    <name evidence="2" type="ORF">M421DRAFT_70845</name>
</gene>
<dbReference type="OrthoDB" id="5953249at2759"/>
<dbReference type="GeneID" id="54354407"/>
<dbReference type="Proteomes" id="UP000800082">
    <property type="component" value="Unassembled WGS sequence"/>
</dbReference>
<dbReference type="SUPFAM" id="SSF53098">
    <property type="entry name" value="Ribonuclease H-like"/>
    <property type="match status" value="1"/>
</dbReference>
<dbReference type="GO" id="GO:0005634">
    <property type="term" value="C:nucleus"/>
    <property type="evidence" value="ECO:0007669"/>
    <property type="project" value="TreeGrafter"/>
</dbReference>
<protein>
    <recommendedName>
        <fullName evidence="1">Gfd2/YDR514C-like C-terminal domain-containing protein</fullName>
    </recommendedName>
</protein>
<dbReference type="RefSeq" id="XP_033445355.1">
    <property type="nucleotide sequence ID" value="XM_033596740.1"/>
</dbReference>